<evidence type="ECO:0000259" key="1">
    <source>
        <dbReference type="Pfam" id="PF08242"/>
    </source>
</evidence>
<keyword evidence="2" id="KW-0489">Methyltransferase</keyword>
<dbReference type="RefSeq" id="WP_104757382.1">
    <property type="nucleotide sequence ID" value="NZ_JBHEEO010000014.1"/>
</dbReference>
<sequence>MRDNTLGFYNSNAIDYAADGDTPNPKLFDFLKRCKPGGRILELGSGSGTDAHAILNAGFQLDATDGSAELAAITSRRLGQPVRTMMFDELSAVEEYDGIYACASLTHVPRGELAPIIGKTHTALVKGGVVWASFKTGTAEGHDALGRYYNYLSPGELRTWWCENAHWSDIEIECWTGGAYDKRPTDWAAVVAVR</sequence>
<organism evidence="2 3">
    <name type="scientific">Brucella oryzae</name>
    <dbReference type="NCBI Taxonomy" id="335286"/>
    <lineage>
        <taxon>Bacteria</taxon>
        <taxon>Pseudomonadati</taxon>
        <taxon>Pseudomonadota</taxon>
        <taxon>Alphaproteobacteria</taxon>
        <taxon>Hyphomicrobiales</taxon>
        <taxon>Brucellaceae</taxon>
        <taxon>Brucella/Ochrobactrum group</taxon>
        <taxon>Brucella</taxon>
    </lineage>
</organism>
<protein>
    <submittedName>
        <fullName evidence="2">Class I SAM-dependent methyltransferase</fullName>
    </submittedName>
</protein>
<accession>A0A2S7IUT5</accession>
<reference evidence="2 3" key="1">
    <citation type="submission" date="2018-02" db="EMBL/GenBank/DDBJ databases">
        <title>Draft genome sequence of Ochrobactrum oryzae found in Brazil.</title>
        <authorList>
            <person name="Cerdeira L."/>
            <person name="Andrade F."/>
            <person name="Zacariotto T."/>
            <person name="Barbosa B."/>
            <person name="Santos S."/>
            <person name="Cassetari V."/>
            <person name="Lincopan N."/>
        </authorList>
    </citation>
    <scope>NUCLEOTIDE SEQUENCE [LARGE SCALE GENOMIC DNA]</scope>
    <source>
        <strain evidence="2 3">OA447</strain>
    </source>
</reference>
<dbReference type="InterPro" id="IPR029063">
    <property type="entry name" value="SAM-dependent_MTases_sf"/>
</dbReference>
<name>A0A2S7IUT5_9HYPH</name>
<evidence type="ECO:0000313" key="2">
    <source>
        <dbReference type="EMBL" id="PQA71781.1"/>
    </source>
</evidence>
<dbReference type="GO" id="GO:0008168">
    <property type="term" value="F:methyltransferase activity"/>
    <property type="evidence" value="ECO:0007669"/>
    <property type="project" value="UniProtKB-KW"/>
</dbReference>
<dbReference type="GO" id="GO:0032259">
    <property type="term" value="P:methylation"/>
    <property type="evidence" value="ECO:0007669"/>
    <property type="project" value="UniProtKB-KW"/>
</dbReference>
<keyword evidence="2" id="KW-0808">Transferase</keyword>
<evidence type="ECO:0000313" key="3">
    <source>
        <dbReference type="Proteomes" id="UP000238493"/>
    </source>
</evidence>
<dbReference type="OrthoDB" id="9804312at2"/>
<comment type="caution">
    <text evidence="2">The sequence shown here is derived from an EMBL/GenBank/DDBJ whole genome shotgun (WGS) entry which is preliminary data.</text>
</comment>
<dbReference type="EMBL" id="PTRC01000045">
    <property type="protein sequence ID" value="PQA71781.1"/>
    <property type="molecule type" value="Genomic_DNA"/>
</dbReference>
<keyword evidence="3" id="KW-1185">Reference proteome</keyword>
<dbReference type="SUPFAM" id="SSF53335">
    <property type="entry name" value="S-adenosyl-L-methionine-dependent methyltransferases"/>
    <property type="match status" value="1"/>
</dbReference>
<dbReference type="Pfam" id="PF08242">
    <property type="entry name" value="Methyltransf_12"/>
    <property type="match status" value="1"/>
</dbReference>
<dbReference type="PANTHER" id="PTHR43861:SF1">
    <property type="entry name" value="TRANS-ACONITATE 2-METHYLTRANSFERASE"/>
    <property type="match status" value="1"/>
</dbReference>
<dbReference type="PANTHER" id="PTHR43861">
    <property type="entry name" value="TRANS-ACONITATE 2-METHYLTRANSFERASE-RELATED"/>
    <property type="match status" value="1"/>
</dbReference>
<gene>
    <name evidence="2" type="ORF">C3731_20085</name>
</gene>
<dbReference type="AlphaFoldDB" id="A0A2S7IUT5"/>
<proteinExistence type="predicted"/>
<dbReference type="CDD" id="cd02440">
    <property type="entry name" value="AdoMet_MTases"/>
    <property type="match status" value="1"/>
</dbReference>
<dbReference type="Proteomes" id="UP000238493">
    <property type="component" value="Unassembled WGS sequence"/>
</dbReference>
<dbReference type="InterPro" id="IPR013217">
    <property type="entry name" value="Methyltransf_12"/>
</dbReference>
<dbReference type="Gene3D" id="3.40.50.150">
    <property type="entry name" value="Vaccinia Virus protein VP39"/>
    <property type="match status" value="1"/>
</dbReference>
<feature type="domain" description="Methyltransferase type 12" evidence="1">
    <location>
        <begin position="41"/>
        <end position="130"/>
    </location>
</feature>